<gene>
    <name evidence="3" type="ORF">B1B_15975</name>
</gene>
<protein>
    <recommendedName>
        <fullName evidence="4">MacB-like periplasmic core domain-containing protein</fullName>
    </recommendedName>
</protein>
<evidence type="ECO:0000256" key="1">
    <source>
        <dbReference type="SAM" id="MobiDB-lite"/>
    </source>
</evidence>
<evidence type="ECO:0008006" key="4">
    <source>
        <dbReference type="Google" id="ProtNLM"/>
    </source>
</evidence>
<comment type="caution">
    <text evidence="3">The sequence shown here is derived from an EMBL/GenBank/DDBJ whole genome shotgun (WGS) entry which is preliminary data.</text>
</comment>
<organism evidence="3">
    <name type="scientific">mine drainage metagenome</name>
    <dbReference type="NCBI Taxonomy" id="410659"/>
    <lineage>
        <taxon>unclassified sequences</taxon>
        <taxon>metagenomes</taxon>
        <taxon>ecological metagenomes</taxon>
    </lineage>
</organism>
<feature type="transmembrane region" description="Helical" evidence="2">
    <location>
        <begin position="16"/>
        <end position="36"/>
    </location>
</feature>
<keyword evidence="2" id="KW-1133">Transmembrane helix</keyword>
<sequence length="333" mass="33684">MVGWSLLSTLGLGDPLAGGLLVALVAVGLISLLLALRDPIVARIGLRNVSRARSRTVILLLGLLVGSTIISSSLVVGTTVNTLATHFVYQSDGAVNEAVYAPGVSANILGGLSFSPFPAELFTGFNQSAERIAGVEAVNPMVLGTLGLVDLTSAVAQPGLNLVGVNPSAAASLGAFTSVAGASYPGPSPGEVLLNTQAANALSAQAGDRVTLVGPGGNVSATVQAIVQSDNRGGFQDTTGTGDVFAPLPVAQNLTGLEGAYDYLAVTNVGGLSASGVALTSPVWPALNRSLSQVLASLPPLPEPTQPSTACWPRTSPPRSRPHPRSPPSSWSW</sequence>
<keyword evidence="2" id="KW-0472">Membrane</keyword>
<reference evidence="3" key="1">
    <citation type="submission" date="2013-08" db="EMBL/GenBank/DDBJ databases">
        <authorList>
            <person name="Mendez C."/>
            <person name="Richter M."/>
            <person name="Ferrer M."/>
            <person name="Sanchez J."/>
        </authorList>
    </citation>
    <scope>NUCLEOTIDE SEQUENCE</scope>
</reference>
<keyword evidence="2" id="KW-0812">Transmembrane</keyword>
<dbReference type="EMBL" id="AUZY01010622">
    <property type="protein sequence ID" value="EQD38111.1"/>
    <property type="molecule type" value="Genomic_DNA"/>
</dbReference>
<feature type="region of interest" description="Disordered" evidence="1">
    <location>
        <begin position="298"/>
        <end position="333"/>
    </location>
</feature>
<proteinExistence type="predicted"/>
<feature type="non-terminal residue" evidence="3">
    <location>
        <position position="333"/>
    </location>
</feature>
<evidence type="ECO:0000256" key="2">
    <source>
        <dbReference type="SAM" id="Phobius"/>
    </source>
</evidence>
<evidence type="ECO:0000313" key="3">
    <source>
        <dbReference type="EMBL" id="EQD38111.1"/>
    </source>
</evidence>
<accession>T0YRI7</accession>
<reference evidence="3" key="2">
    <citation type="journal article" date="2014" name="ISME J.">
        <title>Microbial stratification in low pH oxic and suboxic macroscopic growths along an acid mine drainage.</title>
        <authorList>
            <person name="Mendez-Garcia C."/>
            <person name="Mesa V."/>
            <person name="Sprenger R.R."/>
            <person name="Richter M."/>
            <person name="Diez M.S."/>
            <person name="Solano J."/>
            <person name="Bargiela R."/>
            <person name="Golyshina O.V."/>
            <person name="Manteca A."/>
            <person name="Ramos J.L."/>
            <person name="Gallego J.R."/>
            <person name="Llorente I."/>
            <person name="Martins Dos Santos V.A."/>
            <person name="Jensen O.N."/>
            <person name="Pelaez A.I."/>
            <person name="Sanchez J."/>
            <person name="Ferrer M."/>
        </authorList>
    </citation>
    <scope>NUCLEOTIDE SEQUENCE</scope>
</reference>
<dbReference type="AlphaFoldDB" id="T0YRI7"/>
<feature type="transmembrane region" description="Helical" evidence="2">
    <location>
        <begin position="57"/>
        <end position="76"/>
    </location>
</feature>
<name>T0YRI7_9ZZZZ</name>